<keyword evidence="5" id="KW-0067">ATP-binding</keyword>
<dbReference type="InterPro" id="IPR014014">
    <property type="entry name" value="RNA_helicase_DEAD_Q_motif"/>
</dbReference>
<evidence type="ECO:0000259" key="7">
    <source>
        <dbReference type="PROSITE" id="PS51192"/>
    </source>
</evidence>
<feature type="domain" description="Helicase ATP-binding" evidence="7">
    <location>
        <begin position="176"/>
        <end position="230"/>
    </location>
</feature>
<keyword evidence="3" id="KW-0378">Hydrolase</keyword>
<keyword evidence="4" id="KW-0347">Helicase</keyword>
<accession>H2YPU8</accession>
<dbReference type="STRING" id="51511.ENSCSAVP00000007356"/>
<sequence length="230" mass="25845">MKSIRTILSCSRVRLLNIQPVHRSIALHRPCPVKHTNPFSAVTQSSPIAAEQRNIDNDHGELDLDSLFKDITPTYEEERHYDGDRNSYASNFNFSGVDYSEKEDFERNFYEEHPDCAQRDPAEINEFYQRNGIKVSGVNRPNPILDFSEISFTDYINSKLLKSGFKVPTAIQSISWPATLAGSDVVGIAQTGSGKTLSFILPALIHIQAQRPLRRGEGPIALVLCPTREL</sequence>
<dbReference type="EC" id="3.6.4.13" evidence="1"/>
<dbReference type="GeneTree" id="ENSGT00940000160049"/>
<evidence type="ECO:0000256" key="2">
    <source>
        <dbReference type="ARBA" id="ARBA00022741"/>
    </source>
</evidence>
<organism evidence="9 10">
    <name type="scientific">Ciona savignyi</name>
    <name type="common">Pacific transparent sea squirt</name>
    <dbReference type="NCBI Taxonomy" id="51511"/>
    <lineage>
        <taxon>Eukaryota</taxon>
        <taxon>Metazoa</taxon>
        <taxon>Chordata</taxon>
        <taxon>Tunicata</taxon>
        <taxon>Ascidiacea</taxon>
        <taxon>Phlebobranchia</taxon>
        <taxon>Cionidae</taxon>
        <taxon>Ciona</taxon>
    </lineage>
</organism>
<dbReference type="eggNOG" id="KOG0331">
    <property type="taxonomic scope" value="Eukaryota"/>
</dbReference>
<feature type="domain" description="DEAD-box RNA helicase Q" evidence="8">
    <location>
        <begin position="145"/>
        <end position="173"/>
    </location>
</feature>
<dbReference type="GO" id="GO:0003676">
    <property type="term" value="F:nucleic acid binding"/>
    <property type="evidence" value="ECO:0007669"/>
    <property type="project" value="InterPro"/>
</dbReference>
<reference evidence="9" key="2">
    <citation type="submission" date="2025-08" db="UniProtKB">
        <authorList>
            <consortium name="Ensembl"/>
        </authorList>
    </citation>
    <scope>IDENTIFICATION</scope>
</reference>
<protein>
    <recommendedName>
        <fullName evidence="1">RNA helicase</fullName>
        <ecNumber evidence="1">3.6.4.13</ecNumber>
    </recommendedName>
</protein>
<evidence type="ECO:0000259" key="8">
    <source>
        <dbReference type="PROSITE" id="PS51195"/>
    </source>
</evidence>
<dbReference type="PROSITE" id="PS51192">
    <property type="entry name" value="HELICASE_ATP_BIND_1"/>
    <property type="match status" value="1"/>
</dbReference>
<dbReference type="PANTHER" id="PTHR47958">
    <property type="entry name" value="ATP-DEPENDENT RNA HELICASE DBP3"/>
    <property type="match status" value="1"/>
</dbReference>
<dbReference type="AlphaFoldDB" id="H2YPU8"/>
<dbReference type="InterPro" id="IPR014001">
    <property type="entry name" value="Helicase_ATP-bd"/>
</dbReference>
<evidence type="ECO:0000313" key="9">
    <source>
        <dbReference type="Ensembl" id="ENSCSAVP00000007356.1"/>
    </source>
</evidence>
<dbReference type="InParanoid" id="H2YPU8"/>
<dbReference type="SUPFAM" id="SSF52540">
    <property type="entry name" value="P-loop containing nucleoside triphosphate hydrolases"/>
    <property type="match status" value="1"/>
</dbReference>
<dbReference type="Ensembl" id="ENSCSAVT00000007453.1">
    <property type="protein sequence ID" value="ENSCSAVP00000007356.1"/>
    <property type="gene ID" value="ENSCSAVG00000004395.1"/>
</dbReference>
<evidence type="ECO:0000256" key="6">
    <source>
        <dbReference type="PROSITE-ProRule" id="PRU00552"/>
    </source>
</evidence>
<proteinExistence type="predicted"/>
<dbReference type="Pfam" id="PF00270">
    <property type="entry name" value="DEAD"/>
    <property type="match status" value="1"/>
</dbReference>
<dbReference type="Proteomes" id="UP000007875">
    <property type="component" value="Unassembled WGS sequence"/>
</dbReference>
<reference evidence="10" key="1">
    <citation type="submission" date="2003-08" db="EMBL/GenBank/DDBJ databases">
        <authorList>
            <person name="Birren B."/>
            <person name="Nusbaum C."/>
            <person name="Abebe A."/>
            <person name="Abouelleil A."/>
            <person name="Adekoya E."/>
            <person name="Ait-zahra M."/>
            <person name="Allen N."/>
            <person name="Allen T."/>
            <person name="An P."/>
            <person name="Anderson M."/>
            <person name="Anderson S."/>
            <person name="Arachchi H."/>
            <person name="Armbruster J."/>
            <person name="Bachantsang P."/>
            <person name="Baldwin J."/>
            <person name="Barry A."/>
            <person name="Bayul T."/>
            <person name="Blitshsteyn B."/>
            <person name="Bloom T."/>
            <person name="Blye J."/>
            <person name="Boguslavskiy L."/>
            <person name="Borowsky M."/>
            <person name="Boukhgalter B."/>
            <person name="Brunache A."/>
            <person name="Butler J."/>
            <person name="Calixte N."/>
            <person name="Calvo S."/>
            <person name="Camarata J."/>
            <person name="Campo K."/>
            <person name="Chang J."/>
            <person name="Cheshatsang Y."/>
            <person name="Citroen M."/>
            <person name="Collymore A."/>
            <person name="Considine T."/>
            <person name="Cook A."/>
            <person name="Cooke P."/>
            <person name="Corum B."/>
            <person name="Cuomo C."/>
            <person name="David R."/>
            <person name="Dawoe T."/>
            <person name="Degray S."/>
            <person name="Dodge S."/>
            <person name="Dooley K."/>
            <person name="Dorje P."/>
            <person name="Dorjee K."/>
            <person name="Dorris L."/>
            <person name="Duffey N."/>
            <person name="Dupes A."/>
            <person name="Elkins T."/>
            <person name="Engels R."/>
            <person name="Erickson J."/>
            <person name="Farina A."/>
            <person name="Faro S."/>
            <person name="Ferreira P."/>
            <person name="Fischer H."/>
            <person name="Fitzgerald M."/>
            <person name="Foley K."/>
            <person name="Gage D."/>
            <person name="Galagan J."/>
            <person name="Gearin G."/>
            <person name="Gnerre S."/>
            <person name="Gnirke A."/>
            <person name="Goyette A."/>
            <person name="Graham J."/>
            <person name="Grandbois E."/>
            <person name="Gyaltsen K."/>
            <person name="Hafez N."/>
            <person name="Hagopian D."/>
            <person name="Hagos B."/>
            <person name="Hall J."/>
            <person name="Hatcher B."/>
            <person name="Heller A."/>
            <person name="Higgins H."/>
            <person name="Honan T."/>
            <person name="Horn A."/>
            <person name="Houde N."/>
            <person name="Hughes L."/>
            <person name="Hulme W."/>
            <person name="Husby E."/>
            <person name="Iliev I."/>
            <person name="Jaffe D."/>
            <person name="Jones C."/>
            <person name="Kamal M."/>
            <person name="Kamat A."/>
            <person name="Kamvysselis M."/>
            <person name="Karlsson E."/>
            <person name="Kells C."/>
            <person name="Kieu A."/>
            <person name="Kisner P."/>
            <person name="Kodira C."/>
            <person name="Kulbokas E."/>
            <person name="Labutti K."/>
            <person name="Lama D."/>
            <person name="Landers T."/>
            <person name="Leger J."/>
            <person name="Levine S."/>
            <person name="Lewis D."/>
            <person name="Lewis T."/>
            <person name="Lindblad-toh K."/>
            <person name="Liu X."/>
            <person name="Lokyitsang T."/>
            <person name="Lokyitsang Y."/>
            <person name="Lucien O."/>
            <person name="Lui A."/>
            <person name="Ma L.J."/>
            <person name="Mabbitt R."/>
            <person name="Macdonald J."/>
            <person name="Maclean C."/>
            <person name="Major J."/>
            <person name="Manning J."/>
            <person name="Marabella R."/>
            <person name="Maru K."/>
            <person name="Matthews C."/>
            <person name="Mauceli E."/>
            <person name="Mccarthy M."/>
            <person name="Mcdonough S."/>
            <person name="Mcghee T."/>
            <person name="Meldrim J."/>
            <person name="Meneus L."/>
            <person name="Mesirov J."/>
            <person name="Mihalev A."/>
            <person name="Mihova T."/>
            <person name="Mikkelsen T."/>
            <person name="Mlenga V."/>
            <person name="Moru K."/>
            <person name="Mozes J."/>
            <person name="Mulrain L."/>
            <person name="Munson G."/>
            <person name="Naylor J."/>
            <person name="Newes C."/>
            <person name="Nguyen C."/>
            <person name="Nguyen N."/>
            <person name="Nguyen T."/>
            <person name="Nicol R."/>
            <person name="Nielsen C."/>
            <person name="Nizzari M."/>
            <person name="Norbu C."/>
            <person name="Norbu N."/>
            <person name="O'donnell P."/>
            <person name="Okoawo O."/>
            <person name="O'leary S."/>
            <person name="Omotosho B."/>
            <person name="O'neill K."/>
            <person name="Osman S."/>
            <person name="Parker S."/>
            <person name="Perrin D."/>
            <person name="Phunkhang P."/>
            <person name="Piqani B."/>
            <person name="Purcell S."/>
            <person name="Rachupka T."/>
            <person name="Ramasamy U."/>
            <person name="Rameau R."/>
            <person name="Ray V."/>
            <person name="Raymond C."/>
            <person name="Retta R."/>
            <person name="Richardson S."/>
            <person name="Rise C."/>
            <person name="Rodriguez J."/>
            <person name="Rogers J."/>
            <person name="Rogov P."/>
            <person name="Rutman M."/>
            <person name="Schupbach R."/>
            <person name="Seaman C."/>
            <person name="Settipalli S."/>
            <person name="Sharpe T."/>
            <person name="Sheridan J."/>
            <person name="Sherpa N."/>
            <person name="Shi J."/>
            <person name="Smirnov S."/>
            <person name="Smith C."/>
            <person name="Sougnez C."/>
            <person name="Spencer B."/>
            <person name="Stalker J."/>
            <person name="Stange-thomann N."/>
            <person name="Stavropoulos S."/>
            <person name="Stetson K."/>
            <person name="Stone C."/>
            <person name="Stone S."/>
            <person name="Stubbs M."/>
            <person name="Talamas J."/>
            <person name="Tchuinga P."/>
            <person name="Tenzing P."/>
            <person name="Tesfaye S."/>
            <person name="Theodore J."/>
            <person name="Thoulutsang Y."/>
            <person name="Topham K."/>
            <person name="Towey S."/>
            <person name="Tsamla T."/>
            <person name="Tsomo N."/>
            <person name="Vallee D."/>
            <person name="Vassiliev H."/>
            <person name="Venkataraman V."/>
            <person name="Vinson J."/>
            <person name="Vo A."/>
            <person name="Wade C."/>
            <person name="Wang S."/>
            <person name="Wangchuk T."/>
            <person name="Wangdi T."/>
            <person name="Whittaker C."/>
            <person name="Wilkinson J."/>
            <person name="Wu Y."/>
            <person name="Wyman D."/>
            <person name="Yadav S."/>
            <person name="Yang S."/>
            <person name="Yang X."/>
            <person name="Yeager S."/>
            <person name="Yee E."/>
            <person name="Young G."/>
            <person name="Zainoun J."/>
            <person name="Zembeck L."/>
            <person name="Zimmer A."/>
            <person name="Zody M."/>
            <person name="Lander E."/>
        </authorList>
    </citation>
    <scope>NUCLEOTIDE SEQUENCE [LARGE SCALE GENOMIC DNA]</scope>
</reference>
<dbReference type="PROSITE" id="PS51195">
    <property type="entry name" value="Q_MOTIF"/>
    <property type="match status" value="1"/>
</dbReference>
<dbReference type="InterPro" id="IPR027417">
    <property type="entry name" value="P-loop_NTPase"/>
</dbReference>
<reference evidence="9" key="3">
    <citation type="submission" date="2025-09" db="UniProtKB">
        <authorList>
            <consortium name="Ensembl"/>
        </authorList>
    </citation>
    <scope>IDENTIFICATION</scope>
</reference>
<feature type="short sequence motif" description="Q motif" evidence="6">
    <location>
        <begin position="145"/>
        <end position="173"/>
    </location>
</feature>
<evidence type="ECO:0000256" key="1">
    <source>
        <dbReference type="ARBA" id="ARBA00012552"/>
    </source>
</evidence>
<dbReference type="Gene3D" id="3.40.50.300">
    <property type="entry name" value="P-loop containing nucleotide triphosphate hydrolases"/>
    <property type="match status" value="1"/>
</dbReference>
<dbReference type="GO" id="GO:0016787">
    <property type="term" value="F:hydrolase activity"/>
    <property type="evidence" value="ECO:0007669"/>
    <property type="project" value="UniProtKB-KW"/>
</dbReference>
<keyword evidence="2" id="KW-0547">Nucleotide-binding</keyword>
<evidence type="ECO:0000313" key="10">
    <source>
        <dbReference type="Proteomes" id="UP000007875"/>
    </source>
</evidence>
<dbReference type="GO" id="GO:0005524">
    <property type="term" value="F:ATP binding"/>
    <property type="evidence" value="ECO:0007669"/>
    <property type="project" value="UniProtKB-KW"/>
</dbReference>
<evidence type="ECO:0000256" key="3">
    <source>
        <dbReference type="ARBA" id="ARBA00022801"/>
    </source>
</evidence>
<evidence type="ECO:0000256" key="5">
    <source>
        <dbReference type="ARBA" id="ARBA00022840"/>
    </source>
</evidence>
<dbReference type="GO" id="GO:0003724">
    <property type="term" value="F:RNA helicase activity"/>
    <property type="evidence" value="ECO:0007669"/>
    <property type="project" value="UniProtKB-EC"/>
</dbReference>
<dbReference type="InterPro" id="IPR011545">
    <property type="entry name" value="DEAD/DEAH_box_helicase_dom"/>
</dbReference>
<dbReference type="HOGENOM" id="CLU_1207158_0_0_1"/>
<evidence type="ECO:0000256" key="4">
    <source>
        <dbReference type="ARBA" id="ARBA00022806"/>
    </source>
</evidence>
<keyword evidence="10" id="KW-1185">Reference proteome</keyword>
<name>H2YPU8_CIOSA</name>